<dbReference type="RefSeq" id="WP_011077145.1">
    <property type="nucleotide sequence ID" value="NC_004432.1"/>
</dbReference>
<evidence type="ECO:0000256" key="4">
    <source>
        <dbReference type="PIRSR" id="PIRSR000103-1"/>
    </source>
</evidence>
<evidence type="ECO:0000259" key="6">
    <source>
        <dbReference type="Pfam" id="PF14833"/>
    </source>
</evidence>
<gene>
    <name evidence="7" type="ordered locus">MYPE3160</name>
</gene>
<dbReference type="SUPFAM" id="SSF48179">
    <property type="entry name" value="6-phosphogluconate dehydrogenase C-terminal domain-like"/>
    <property type="match status" value="1"/>
</dbReference>
<sequence>MKITWIGTGIMGKAMLNRLASHGHIIHAYNRTYEKMNDLNHPNILKFRSIKDAVKDTNIIMTMVGYPSDVLDIYLNDEYGIFNYVSSEQICIDFTTSSPNFAVQLANNSKGIKVLDAPVTGGDIGALNGTLSIMVGGDFETFKKVESILKILGNKINYFGSAGKGQHAKLFNQILVAVNTFATAEVLNYCKKNNVDIEAAYKVFDKTIGNNWQLKNNGIKMLSSDLKPGFYIKHFIKDLKLVKENENDYLYGLNEILKLYQDFANQNELVNELGTQSIYELLKNIGEK</sequence>
<keyword evidence="3" id="KW-0520">NAD</keyword>
<dbReference type="AlphaFoldDB" id="Q8EW87"/>
<dbReference type="Pfam" id="PF03446">
    <property type="entry name" value="NAD_binding_2"/>
    <property type="match status" value="1"/>
</dbReference>
<keyword evidence="8" id="KW-1185">Reference proteome</keyword>
<dbReference type="Gene3D" id="3.40.50.720">
    <property type="entry name" value="NAD(P)-binding Rossmann-like Domain"/>
    <property type="match status" value="1"/>
</dbReference>
<evidence type="ECO:0000256" key="2">
    <source>
        <dbReference type="ARBA" id="ARBA00023002"/>
    </source>
</evidence>
<dbReference type="InterPro" id="IPR015815">
    <property type="entry name" value="HIBADH-related"/>
</dbReference>
<dbReference type="PANTHER" id="PTHR43060:SF15">
    <property type="entry name" value="3-HYDROXYISOBUTYRATE DEHYDROGENASE-LIKE 1, MITOCHONDRIAL-RELATED"/>
    <property type="match status" value="1"/>
</dbReference>
<feature type="domain" description="6-phosphogluconate dehydrogenase NADP-binding" evidence="5">
    <location>
        <begin position="2"/>
        <end position="160"/>
    </location>
</feature>
<evidence type="ECO:0000256" key="3">
    <source>
        <dbReference type="ARBA" id="ARBA00023027"/>
    </source>
</evidence>
<feature type="domain" description="3-hydroxyisobutyrate dehydrogenase-like NAD-binding" evidence="6">
    <location>
        <begin position="163"/>
        <end position="245"/>
    </location>
</feature>
<dbReference type="STRING" id="272633.gene:10731421"/>
<dbReference type="InterPro" id="IPR006115">
    <property type="entry name" value="6PGDH_NADP-bd"/>
</dbReference>
<dbReference type="FunCoup" id="Q8EW87">
    <property type="interactions" value="194"/>
</dbReference>
<name>Q8EW87_MALP2</name>
<dbReference type="Gene3D" id="1.10.1040.10">
    <property type="entry name" value="N-(1-d-carboxylethyl)-l-norvaline Dehydrogenase, domain 2"/>
    <property type="match status" value="1"/>
</dbReference>
<dbReference type="InterPro" id="IPR029154">
    <property type="entry name" value="HIBADH-like_NADP-bd"/>
</dbReference>
<dbReference type="Pfam" id="PF14833">
    <property type="entry name" value="NAD_binding_11"/>
    <property type="match status" value="1"/>
</dbReference>
<evidence type="ECO:0000313" key="7">
    <source>
        <dbReference type="EMBL" id="BAC44109.1"/>
    </source>
</evidence>
<dbReference type="EMBL" id="BA000026">
    <property type="protein sequence ID" value="BAC44109.1"/>
    <property type="molecule type" value="Genomic_DNA"/>
</dbReference>
<accession>Q8EW87</accession>
<dbReference type="PANTHER" id="PTHR43060">
    <property type="entry name" value="3-HYDROXYISOBUTYRATE DEHYDROGENASE-LIKE 1, MITOCHONDRIAL-RELATED"/>
    <property type="match status" value="1"/>
</dbReference>
<dbReference type="InterPro" id="IPR008927">
    <property type="entry name" value="6-PGluconate_DH-like_C_sf"/>
</dbReference>
<dbReference type="InterPro" id="IPR036291">
    <property type="entry name" value="NAD(P)-bd_dom_sf"/>
</dbReference>
<dbReference type="KEGG" id="mpe:MYPE3160"/>
<feature type="active site" evidence="4">
    <location>
        <position position="169"/>
    </location>
</feature>
<dbReference type="GO" id="GO:0050661">
    <property type="term" value="F:NADP binding"/>
    <property type="evidence" value="ECO:0007669"/>
    <property type="project" value="InterPro"/>
</dbReference>
<dbReference type="SUPFAM" id="SSF51735">
    <property type="entry name" value="NAD(P)-binding Rossmann-fold domains"/>
    <property type="match status" value="1"/>
</dbReference>
<dbReference type="PIRSF" id="PIRSF000103">
    <property type="entry name" value="HIBADH"/>
    <property type="match status" value="1"/>
</dbReference>
<dbReference type="GO" id="GO:0051287">
    <property type="term" value="F:NAD binding"/>
    <property type="evidence" value="ECO:0007669"/>
    <property type="project" value="InterPro"/>
</dbReference>
<dbReference type="HOGENOM" id="CLU_035117_1_0_14"/>
<dbReference type="GO" id="GO:0016491">
    <property type="term" value="F:oxidoreductase activity"/>
    <property type="evidence" value="ECO:0007669"/>
    <property type="project" value="UniProtKB-KW"/>
</dbReference>
<dbReference type="InterPro" id="IPR013328">
    <property type="entry name" value="6PGD_dom2"/>
</dbReference>
<organism evidence="7 8">
    <name type="scientific">Malacoplasma penetrans (strain HF-2)</name>
    <name type="common">Mycoplasma penetrans</name>
    <dbReference type="NCBI Taxonomy" id="272633"/>
    <lineage>
        <taxon>Bacteria</taxon>
        <taxon>Bacillati</taxon>
        <taxon>Mycoplasmatota</taxon>
        <taxon>Mycoplasmoidales</taxon>
        <taxon>Mycoplasmoidaceae</taxon>
        <taxon>Malacoplasma</taxon>
    </lineage>
</organism>
<dbReference type="InParanoid" id="Q8EW87"/>
<evidence type="ECO:0000313" key="8">
    <source>
        <dbReference type="Proteomes" id="UP000002522"/>
    </source>
</evidence>
<comment type="similarity">
    <text evidence="1">Belongs to the HIBADH-related family.</text>
</comment>
<evidence type="ECO:0000259" key="5">
    <source>
        <dbReference type="Pfam" id="PF03446"/>
    </source>
</evidence>
<dbReference type="Proteomes" id="UP000002522">
    <property type="component" value="Chromosome"/>
</dbReference>
<keyword evidence="2" id="KW-0560">Oxidoreductase</keyword>
<proteinExistence type="inferred from homology"/>
<reference evidence="7 8" key="1">
    <citation type="journal article" date="2002" name="Nucleic Acids Res.">
        <title>The complete genomic sequence of Mycoplasma penetrans, an intracellular bacterial pathogen in humans.</title>
        <authorList>
            <person name="Sasaki Y."/>
            <person name="Ishikawa J."/>
            <person name="Yamashita A."/>
            <person name="Oshima K."/>
            <person name="Kenri T."/>
            <person name="Furuya K."/>
            <person name="Yoshino C."/>
            <person name="Horino A."/>
            <person name="Shiba T."/>
            <person name="Sasaki T."/>
            <person name="Hattori M."/>
        </authorList>
    </citation>
    <scope>NUCLEOTIDE SEQUENCE [LARGE SCALE GENOMIC DNA]</scope>
    <source>
        <strain evidence="7 8">HF-2</strain>
    </source>
</reference>
<protein>
    <submittedName>
        <fullName evidence="7">3-hydroxyisobutyrate dehydrogenase</fullName>
    </submittedName>
</protein>
<dbReference type="eggNOG" id="COG2084">
    <property type="taxonomic scope" value="Bacteria"/>
</dbReference>
<evidence type="ECO:0000256" key="1">
    <source>
        <dbReference type="ARBA" id="ARBA00009080"/>
    </source>
</evidence>